<dbReference type="InterPro" id="IPR017150">
    <property type="entry name" value="Pept_M20_glutamate_carboxypep"/>
</dbReference>
<dbReference type="PROSITE" id="PS00758">
    <property type="entry name" value="ARGE_DAPE_CPG2_1"/>
    <property type="match status" value="1"/>
</dbReference>
<feature type="active site" evidence="5">
    <location>
        <position position="92"/>
    </location>
</feature>
<dbReference type="PIRSF" id="PIRSF037238">
    <property type="entry name" value="Carboxypeptidase_G2"/>
    <property type="match status" value="1"/>
</dbReference>
<dbReference type="InterPro" id="IPR002933">
    <property type="entry name" value="Peptidase_M20"/>
</dbReference>
<evidence type="ECO:0000256" key="2">
    <source>
        <dbReference type="ARBA" id="ARBA00022723"/>
    </source>
</evidence>
<keyword evidence="8" id="KW-1185">Reference proteome</keyword>
<dbReference type="Gene3D" id="3.40.630.10">
    <property type="entry name" value="Zn peptidases"/>
    <property type="match status" value="1"/>
</dbReference>
<dbReference type="PANTHER" id="PTHR43808">
    <property type="entry name" value="ACETYLORNITHINE DEACETYLASE"/>
    <property type="match status" value="1"/>
</dbReference>
<dbReference type="AlphaFoldDB" id="F0RLZ9"/>
<comment type="cofactor">
    <cofactor evidence="1">
        <name>Zn(2+)</name>
        <dbReference type="ChEBI" id="CHEBI:29105"/>
    </cofactor>
</comment>
<sequence>MEAPAVSIFLVVLCFDRGMFPDPEALLHDLLLLAGTESPSADPVAVARVLDLVEGWARDLGAEVRHLSGGTRRFAFGEDGTRPPLLLLAHADTVWPHGTLETMPLRVEGERLYGPGVFDMKAGVVGAIHALRALEGQWPAGGIVLLVTPDEEIGSPSSRAHIEAAAAQARAALVPEPPVGESDTRHAHALKSGRKGVIDAALTLTGRAAHAGNEPERGASAVAAAAELIPRIEAAARPDLGTTVLVTQIAGGTATNVVPAECRLTLDVRVSQAGEDERVLRGLAALRPTDRRVQAAWALAVNRPPFPRSEATLSLFAQAQAAAQELGFTLTETAVGGGSDGNFTAPLCPTLDGLGAPGDGAHAPHEHIRLDMWPQRVALLTRLLREV</sequence>
<dbReference type="SUPFAM" id="SSF53187">
    <property type="entry name" value="Zn-dependent exopeptidases"/>
    <property type="match status" value="1"/>
</dbReference>
<evidence type="ECO:0000256" key="4">
    <source>
        <dbReference type="ARBA" id="ARBA00022833"/>
    </source>
</evidence>
<reference evidence="7 8" key="2">
    <citation type="journal article" date="2012" name="Stand. Genomic Sci.">
        <title>Complete genome sequence of the orange-red pigmented, radioresistant Deinococcus proteolyticus type strain (MRP(T)).</title>
        <authorList>
            <person name="Copeland A."/>
            <person name="Zeytun A."/>
            <person name="Yassawong M."/>
            <person name="Nolan M."/>
            <person name="Lucas S."/>
            <person name="Hammon N."/>
            <person name="Deshpande S."/>
            <person name="Cheng J.F."/>
            <person name="Han C."/>
            <person name="Tapia R."/>
            <person name="Goodwin L.A."/>
            <person name="Pitluck S."/>
            <person name="Mavromatis K."/>
            <person name="Liolios K."/>
            <person name="Pagani I."/>
            <person name="Ivanova N."/>
            <person name="Mikhailova N."/>
            <person name="Pati A."/>
            <person name="Chen A."/>
            <person name="Palaniappan K."/>
            <person name="Land M."/>
            <person name="Hauser L."/>
            <person name="Jeffries C.D."/>
            <person name="Brambilla E.M."/>
            <person name="Rohde M."/>
            <person name="Sikorski J."/>
            <person name="Pukall R."/>
            <person name="Goker M."/>
            <person name="Detter J.C."/>
            <person name="Woyke T."/>
            <person name="Bristow J."/>
            <person name="Eisen J.A."/>
            <person name="Markowitz V."/>
            <person name="Hugenholtz P."/>
            <person name="Kyrpides N.C."/>
            <person name="Klenk H.P."/>
            <person name="Lapidus A."/>
        </authorList>
    </citation>
    <scope>NUCLEOTIDE SEQUENCE [LARGE SCALE GENOMIC DNA]</scope>
    <source>
        <strain evidence="8">ATCC 35074 / DSM 20540 / JCM 6276 / NBRC 101906 / NCIMB 13154 / VKM Ac-1939 / CCM 2703 / MRP</strain>
    </source>
</reference>
<dbReference type="eggNOG" id="COG0624">
    <property type="taxonomic scope" value="Bacteria"/>
</dbReference>
<dbReference type="HOGENOM" id="CLU_021802_7_0_0"/>
<dbReference type="Proteomes" id="UP000007718">
    <property type="component" value="Chromosome"/>
</dbReference>
<evidence type="ECO:0000259" key="6">
    <source>
        <dbReference type="Pfam" id="PF07687"/>
    </source>
</evidence>
<dbReference type="InterPro" id="IPR001261">
    <property type="entry name" value="ArgE/DapE_CS"/>
</dbReference>
<keyword evidence="3" id="KW-0378">Hydrolase</keyword>
<accession>F0RLZ9</accession>
<evidence type="ECO:0000256" key="3">
    <source>
        <dbReference type="ARBA" id="ARBA00022801"/>
    </source>
</evidence>
<dbReference type="GO" id="GO:0046872">
    <property type="term" value="F:metal ion binding"/>
    <property type="evidence" value="ECO:0007669"/>
    <property type="project" value="UniProtKB-KW"/>
</dbReference>
<dbReference type="PANTHER" id="PTHR43808:SF9">
    <property type="entry name" value="BLL0789 PROTEIN"/>
    <property type="match status" value="1"/>
</dbReference>
<gene>
    <name evidence="7" type="ordered locus">Deipr_1877</name>
</gene>
<feature type="domain" description="Peptidase M20 dimerisation" evidence="6">
    <location>
        <begin position="193"/>
        <end position="284"/>
    </location>
</feature>
<evidence type="ECO:0000256" key="5">
    <source>
        <dbReference type="PIRSR" id="PIRSR037238-1"/>
    </source>
</evidence>
<keyword evidence="2" id="KW-0479">Metal-binding</keyword>
<dbReference type="STRING" id="693977.Deipr_1877"/>
<dbReference type="Gene3D" id="3.30.70.360">
    <property type="match status" value="1"/>
</dbReference>
<proteinExistence type="predicted"/>
<dbReference type="InterPro" id="IPR011650">
    <property type="entry name" value="Peptidase_M20_dimer"/>
</dbReference>
<dbReference type="EMBL" id="CP002536">
    <property type="protein sequence ID" value="ADY27009.1"/>
    <property type="molecule type" value="Genomic_DNA"/>
</dbReference>
<dbReference type="Pfam" id="PF07687">
    <property type="entry name" value="M20_dimer"/>
    <property type="match status" value="1"/>
</dbReference>
<dbReference type="InterPro" id="IPR050072">
    <property type="entry name" value="Peptidase_M20A"/>
</dbReference>
<name>F0RLZ9_DEIPM</name>
<dbReference type="KEGG" id="dpt:Deipr_1877"/>
<evidence type="ECO:0000256" key="1">
    <source>
        <dbReference type="ARBA" id="ARBA00001947"/>
    </source>
</evidence>
<dbReference type="Pfam" id="PF01546">
    <property type="entry name" value="Peptidase_M20"/>
    <property type="match status" value="1"/>
</dbReference>
<evidence type="ECO:0000313" key="7">
    <source>
        <dbReference type="EMBL" id="ADY27009.1"/>
    </source>
</evidence>
<reference evidence="8" key="1">
    <citation type="submission" date="2011-02" db="EMBL/GenBank/DDBJ databases">
        <title>The complete sequence of chromosome of Deinococcus proteolyticus DSM 20540.</title>
        <authorList>
            <consortium name="US DOE Joint Genome Institute (JGI-PGF)"/>
            <person name="Lucas S."/>
            <person name="Copeland A."/>
            <person name="Lapidus A."/>
            <person name="Bruce D."/>
            <person name="Goodwin L."/>
            <person name="Pitluck S."/>
            <person name="Kyrpides N."/>
            <person name="Mavromatis K."/>
            <person name="Pagani I."/>
            <person name="Ivanova N."/>
            <person name="Ovchinnikova G."/>
            <person name="Zeytun A."/>
            <person name="Detter J.C."/>
            <person name="Han C."/>
            <person name="Land M."/>
            <person name="Hauser L."/>
            <person name="Markowitz V."/>
            <person name="Cheng J.-F."/>
            <person name="Hugenholtz P."/>
            <person name="Woyke T."/>
            <person name="Wu D."/>
            <person name="Pukall R."/>
            <person name="Steenblock K."/>
            <person name="Brambilla E."/>
            <person name="Klenk H.-P."/>
            <person name="Eisen J.A."/>
        </authorList>
    </citation>
    <scope>NUCLEOTIDE SEQUENCE [LARGE SCALE GENOMIC DNA]</scope>
    <source>
        <strain evidence="8">ATCC 35074 / DSM 20540 / JCM 6276 / NBRC 101906 / NCIMB 13154 / VKM Ac-1939 / CCM 2703 / MRP</strain>
    </source>
</reference>
<protein>
    <submittedName>
        <fullName evidence="7">Peptidase M20</fullName>
    </submittedName>
</protein>
<dbReference type="InterPro" id="IPR036264">
    <property type="entry name" value="Bact_exopeptidase_dim_dom"/>
</dbReference>
<organism evidence="7 8">
    <name type="scientific">Deinococcus proteolyticus (strain ATCC 35074 / DSM 20540 / JCM 6276 / NBRC 101906 / NCIMB 13154 / VKM Ac-1939 / CCM 2703 / MRP)</name>
    <dbReference type="NCBI Taxonomy" id="693977"/>
    <lineage>
        <taxon>Bacteria</taxon>
        <taxon>Thermotogati</taxon>
        <taxon>Deinococcota</taxon>
        <taxon>Deinococci</taxon>
        <taxon>Deinococcales</taxon>
        <taxon>Deinococcaceae</taxon>
        <taxon>Deinococcus</taxon>
    </lineage>
</organism>
<feature type="active site" description="Proton acceptor" evidence="5">
    <location>
        <position position="151"/>
    </location>
</feature>
<evidence type="ECO:0000313" key="8">
    <source>
        <dbReference type="Proteomes" id="UP000007718"/>
    </source>
</evidence>
<dbReference type="GO" id="GO:0016787">
    <property type="term" value="F:hydrolase activity"/>
    <property type="evidence" value="ECO:0007669"/>
    <property type="project" value="UniProtKB-KW"/>
</dbReference>
<keyword evidence="4" id="KW-0862">Zinc</keyword>
<dbReference type="SUPFAM" id="SSF55031">
    <property type="entry name" value="Bacterial exopeptidase dimerisation domain"/>
    <property type="match status" value="1"/>
</dbReference>